<sequence length="306" mass="33274">MKKLNYVKLTLDLLMGITFALLFNKQVLGGLTFHEIAGTIIGGAFLTHILLNWRWVKNVTLQLFDRKLPAITRFGYALNVLLLISMTTIMVSGVFISKILFPSMHIGDQMWFKIAHISLSFMTLITVGIHIGLHWKWVISVCSRIVPFAKTKAWGGYAAKLAAVLLLLFGAYEMNATSFGQRVASTANLLGSGTIQMGGEGGRPPFAAEGQRQGTQAAQGTQGTQASPSSQGTQGQPSRAGGEEGGRAVRGAEGMQRGPEGGARGRSANAFQVLATYFGIMSVFVIVTYYLEKRWSRRKRAVKLEA</sequence>
<name>A0A229UM01_9BACL</name>
<dbReference type="OrthoDB" id="9779183at2"/>
<evidence type="ECO:0000256" key="1">
    <source>
        <dbReference type="SAM" id="MobiDB-lite"/>
    </source>
</evidence>
<dbReference type="InterPro" id="IPR025517">
    <property type="entry name" value="DUF4405"/>
</dbReference>
<reference evidence="4 5" key="1">
    <citation type="submission" date="2017-07" db="EMBL/GenBank/DDBJ databases">
        <title>Genome sequencing and assembly of Paenibacillus rigui.</title>
        <authorList>
            <person name="Mayilraj S."/>
        </authorList>
    </citation>
    <scope>NUCLEOTIDE SEQUENCE [LARGE SCALE GENOMIC DNA]</scope>
    <source>
        <strain evidence="4 5">JCM 16352</strain>
    </source>
</reference>
<organism evidence="4 5">
    <name type="scientific">Paenibacillus rigui</name>
    <dbReference type="NCBI Taxonomy" id="554312"/>
    <lineage>
        <taxon>Bacteria</taxon>
        <taxon>Bacillati</taxon>
        <taxon>Bacillota</taxon>
        <taxon>Bacilli</taxon>
        <taxon>Bacillales</taxon>
        <taxon>Paenibacillaceae</taxon>
        <taxon>Paenibacillus</taxon>
    </lineage>
</organism>
<evidence type="ECO:0000313" key="4">
    <source>
        <dbReference type="EMBL" id="OXM84497.1"/>
    </source>
</evidence>
<feature type="transmembrane region" description="Helical" evidence="2">
    <location>
        <begin position="270"/>
        <end position="291"/>
    </location>
</feature>
<feature type="region of interest" description="Disordered" evidence="1">
    <location>
        <begin position="200"/>
        <end position="265"/>
    </location>
</feature>
<feature type="compositionally biased region" description="Low complexity" evidence="1">
    <location>
        <begin position="207"/>
        <end position="240"/>
    </location>
</feature>
<keyword evidence="2" id="KW-0472">Membrane</keyword>
<dbReference type="Proteomes" id="UP000215509">
    <property type="component" value="Unassembled WGS sequence"/>
</dbReference>
<keyword evidence="2" id="KW-0812">Transmembrane</keyword>
<evidence type="ECO:0000313" key="5">
    <source>
        <dbReference type="Proteomes" id="UP000215509"/>
    </source>
</evidence>
<comment type="caution">
    <text evidence="4">The sequence shown here is derived from an EMBL/GenBank/DDBJ whole genome shotgun (WGS) entry which is preliminary data.</text>
</comment>
<feature type="transmembrane region" description="Helical" evidence="2">
    <location>
        <begin position="36"/>
        <end position="55"/>
    </location>
</feature>
<protein>
    <recommendedName>
        <fullName evidence="3">Flavinylation-associated cytochrome domain-containing protein</fullName>
    </recommendedName>
</protein>
<feature type="transmembrane region" description="Helical" evidence="2">
    <location>
        <begin position="113"/>
        <end position="133"/>
    </location>
</feature>
<dbReference type="Pfam" id="PF14358">
    <property type="entry name" value="DUF4405"/>
    <property type="match status" value="1"/>
</dbReference>
<dbReference type="EMBL" id="NMQW01000030">
    <property type="protein sequence ID" value="OXM84497.1"/>
    <property type="molecule type" value="Genomic_DNA"/>
</dbReference>
<accession>A0A229UM01</accession>
<proteinExistence type="predicted"/>
<feature type="transmembrane region" description="Helical" evidence="2">
    <location>
        <begin position="76"/>
        <end position="101"/>
    </location>
</feature>
<dbReference type="RefSeq" id="WP_094016703.1">
    <property type="nucleotide sequence ID" value="NZ_NMQW01000030.1"/>
</dbReference>
<keyword evidence="5" id="KW-1185">Reference proteome</keyword>
<evidence type="ECO:0000259" key="3">
    <source>
        <dbReference type="Pfam" id="PF14358"/>
    </source>
</evidence>
<evidence type="ECO:0000256" key="2">
    <source>
        <dbReference type="SAM" id="Phobius"/>
    </source>
</evidence>
<gene>
    <name evidence="4" type="ORF">CF651_20300</name>
</gene>
<keyword evidence="2" id="KW-1133">Transmembrane helix</keyword>
<feature type="transmembrane region" description="Helical" evidence="2">
    <location>
        <begin position="154"/>
        <end position="172"/>
    </location>
</feature>
<dbReference type="AlphaFoldDB" id="A0A229UM01"/>
<feature type="domain" description="Flavinylation-associated cytochrome" evidence="3">
    <location>
        <begin position="78"/>
        <end position="135"/>
    </location>
</feature>